<dbReference type="PROSITE" id="PS51471">
    <property type="entry name" value="FE2OG_OXY"/>
    <property type="match status" value="1"/>
</dbReference>
<evidence type="ECO:0000259" key="11">
    <source>
        <dbReference type="PROSITE" id="PS51471"/>
    </source>
</evidence>
<comment type="pathway">
    <text evidence="1">Alkene biosynthesis; ethylene biosynthesis via 2-oxoglutarate.</text>
</comment>
<dbReference type="InterPro" id="IPR005123">
    <property type="entry name" value="Oxoglu/Fe-dep_dioxygenase_dom"/>
</dbReference>
<dbReference type="Proteomes" id="UP000778797">
    <property type="component" value="Unassembled WGS sequence"/>
</dbReference>
<keyword evidence="13" id="KW-1185">Reference proteome</keyword>
<dbReference type="InterPro" id="IPR027443">
    <property type="entry name" value="IPNS-like_sf"/>
</dbReference>
<dbReference type="EC" id="1.14.20.7" evidence="2"/>
<gene>
    <name evidence="12" type="ORF">J1C55_10325</name>
</gene>
<feature type="domain" description="Fe2OG dioxygenase" evidence="11">
    <location>
        <begin position="206"/>
        <end position="318"/>
    </location>
</feature>
<dbReference type="InterPro" id="IPR026992">
    <property type="entry name" value="DIOX_N"/>
</dbReference>
<evidence type="ECO:0000256" key="9">
    <source>
        <dbReference type="ARBA" id="ARBA00049359"/>
    </source>
</evidence>
<sequence>MAKKEEGINAVNQQFNKYEGVNKAHEYNLVENKTVDEFDNDFVIQTCDMSEFFNDGEAGKVAFAKKLGSALEEIGFAVLSGHGIDTNLYTKAEEKIAKLFETIPLEKRMQYEATRYGSVNQGYFPIKETTQIHPDLVEGWVFCRRAFNLPDIENYKESNFWPEPNYEPIFREIVQSHEKLILPIMQSVLRHLNCDPHLYDKKLTNTNFGFRLNYYPAISKEDDASGAGRMLGHEDVDLFTILPAQSVDGLQVYNRANGKWIRLNPEPGTIILNTGDYMQRITNDRLPSTTHRVSKPKEPRLHNKPRITIPMAVYLWEDEILDVLPGLKPVKYKPISAIKFHTGITSKYYGDEYAVDE</sequence>
<reference evidence="13" key="2">
    <citation type="submission" date="2023-07" db="EMBL/GenBank/DDBJ databases">
        <title>Genome of Winogradskyella sp. E313.</title>
        <authorList>
            <person name="Zhou Y."/>
        </authorList>
    </citation>
    <scope>NUCLEOTIDE SEQUENCE [LARGE SCALE GENOMIC DNA]</scope>
    <source>
        <strain evidence="13">E313</strain>
    </source>
</reference>
<evidence type="ECO:0000313" key="13">
    <source>
        <dbReference type="Proteomes" id="UP000778797"/>
    </source>
</evidence>
<dbReference type="PANTHER" id="PTHR47990">
    <property type="entry name" value="2-OXOGLUTARATE (2OG) AND FE(II)-DEPENDENT OXYGENASE SUPERFAMILY PROTEIN-RELATED"/>
    <property type="match status" value="1"/>
</dbReference>
<dbReference type="InterPro" id="IPR044861">
    <property type="entry name" value="IPNS-like_FE2OG_OXY"/>
</dbReference>
<evidence type="ECO:0000256" key="6">
    <source>
        <dbReference type="ARBA" id="ARBA00031011"/>
    </source>
</evidence>
<evidence type="ECO:0000256" key="1">
    <source>
        <dbReference type="ARBA" id="ARBA00004767"/>
    </source>
</evidence>
<evidence type="ECO:0000256" key="7">
    <source>
        <dbReference type="ARBA" id="ARBA00031282"/>
    </source>
</evidence>
<evidence type="ECO:0000256" key="4">
    <source>
        <dbReference type="ARBA" id="ARBA00019045"/>
    </source>
</evidence>
<reference evidence="13" key="1">
    <citation type="submission" date="2021-03" db="EMBL/GenBank/DDBJ databases">
        <title>Genome of Cognatishimia sp. F0-27.</title>
        <authorList>
            <person name="Ping X."/>
        </authorList>
    </citation>
    <scope>NUCLEOTIDE SEQUENCE [LARGE SCALE GENOMIC DNA]</scope>
    <source>
        <strain evidence="13">E313</strain>
    </source>
</reference>
<dbReference type="SUPFAM" id="SSF51197">
    <property type="entry name" value="Clavaminate synthase-like"/>
    <property type="match status" value="1"/>
</dbReference>
<evidence type="ECO:0000313" key="12">
    <source>
        <dbReference type="EMBL" id="MCC1484987.1"/>
    </source>
</evidence>
<comment type="catalytic activity">
    <reaction evidence="8">
        <text>2-oxoglutarate + O2 + 2 H(+) = ethene + 3 CO2 + H2O</text>
        <dbReference type="Rhea" id="RHEA:31523"/>
        <dbReference type="ChEBI" id="CHEBI:15377"/>
        <dbReference type="ChEBI" id="CHEBI:15378"/>
        <dbReference type="ChEBI" id="CHEBI:15379"/>
        <dbReference type="ChEBI" id="CHEBI:16526"/>
        <dbReference type="ChEBI" id="CHEBI:16810"/>
        <dbReference type="ChEBI" id="CHEBI:18153"/>
        <dbReference type="EC" id="1.13.12.19"/>
    </reaction>
</comment>
<dbReference type="RefSeq" id="WP_227477480.1">
    <property type="nucleotide sequence ID" value="NZ_JAFMPT010000013.1"/>
</dbReference>
<organism evidence="12 13">
    <name type="scientific">Winogradskyella immobilis</name>
    <dbReference type="NCBI Taxonomy" id="2816852"/>
    <lineage>
        <taxon>Bacteria</taxon>
        <taxon>Pseudomonadati</taxon>
        <taxon>Bacteroidota</taxon>
        <taxon>Flavobacteriia</taxon>
        <taxon>Flavobacteriales</taxon>
        <taxon>Flavobacteriaceae</taxon>
        <taxon>Winogradskyella</taxon>
    </lineage>
</organism>
<comment type="catalytic activity">
    <reaction evidence="9">
        <text>L-arginine + 2-oxoglutarate + O2 = guanidine + L-glutamate 5-semialdehyde + succinate + CO2</text>
        <dbReference type="Rhea" id="RHEA:31535"/>
        <dbReference type="ChEBI" id="CHEBI:15379"/>
        <dbReference type="ChEBI" id="CHEBI:16526"/>
        <dbReference type="ChEBI" id="CHEBI:16810"/>
        <dbReference type="ChEBI" id="CHEBI:30031"/>
        <dbReference type="ChEBI" id="CHEBI:30087"/>
        <dbReference type="ChEBI" id="CHEBI:32682"/>
        <dbReference type="ChEBI" id="CHEBI:58066"/>
        <dbReference type="EC" id="1.14.20.7"/>
    </reaction>
</comment>
<name>A0ABS8EQ78_9FLAO</name>
<comment type="caution">
    <text evidence="12">The sequence shown here is derived from an EMBL/GenBank/DDBJ whole genome shotgun (WGS) entry which is preliminary data.</text>
</comment>
<dbReference type="EMBL" id="JAFMPT010000013">
    <property type="protein sequence ID" value="MCC1484987.1"/>
    <property type="molecule type" value="Genomic_DNA"/>
</dbReference>
<comment type="similarity">
    <text evidence="10">Belongs to the iron/ascorbate-dependent oxidoreductase family.</text>
</comment>
<proteinExistence type="inferred from homology"/>
<evidence type="ECO:0000256" key="3">
    <source>
        <dbReference type="ARBA" id="ARBA00012531"/>
    </source>
</evidence>
<keyword evidence="5" id="KW-0266">Ethylene biosynthesis</keyword>
<dbReference type="Gene3D" id="2.60.120.330">
    <property type="entry name" value="B-lactam Antibiotic, Isopenicillin N Synthase, Chain"/>
    <property type="match status" value="1"/>
</dbReference>
<dbReference type="InterPro" id="IPR050231">
    <property type="entry name" value="Iron_ascorbate_oxido_reductase"/>
</dbReference>
<keyword evidence="10" id="KW-0560">Oxidoreductase</keyword>
<dbReference type="EC" id="1.13.12.19" evidence="3"/>
<dbReference type="Pfam" id="PF03171">
    <property type="entry name" value="2OG-FeII_Oxy"/>
    <property type="match status" value="1"/>
</dbReference>
<evidence type="ECO:0000256" key="5">
    <source>
        <dbReference type="ARBA" id="ARBA00022666"/>
    </source>
</evidence>
<keyword evidence="10" id="KW-0408">Iron</keyword>
<keyword evidence="10" id="KW-0479">Metal-binding</keyword>
<dbReference type="PRINTS" id="PR00682">
    <property type="entry name" value="IPNSYNTHASE"/>
</dbReference>
<dbReference type="Pfam" id="PF14226">
    <property type="entry name" value="DIOX_N"/>
    <property type="match status" value="1"/>
</dbReference>
<evidence type="ECO:0000256" key="2">
    <source>
        <dbReference type="ARBA" id="ARBA00012293"/>
    </source>
</evidence>
<evidence type="ECO:0000256" key="8">
    <source>
        <dbReference type="ARBA" id="ARBA00047725"/>
    </source>
</evidence>
<accession>A0ABS8EQ78</accession>
<protein>
    <recommendedName>
        <fullName evidence="4">2-oxoglutarate-dependent ethylene/succinate-forming enzyme</fullName>
        <ecNumber evidence="3">1.13.12.19</ecNumber>
        <ecNumber evidence="2">1.14.20.7</ecNumber>
    </recommendedName>
    <alternativeName>
        <fullName evidence="6">2-oxoglutarate dioxygenase (ethylene-forming)</fullName>
    </alternativeName>
    <alternativeName>
        <fullName evidence="7">2-oxoglutarate/L-arginine monooxygenase/decarboxylase (succinate-forming)</fullName>
    </alternativeName>
</protein>
<evidence type="ECO:0000256" key="10">
    <source>
        <dbReference type="RuleBase" id="RU003682"/>
    </source>
</evidence>